<dbReference type="Proteomes" id="UP001166304">
    <property type="component" value="Unassembled WGS sequence"/>
</dbReference>
<comment type="caution">
    <text evidence="3">The sequence shown here is derived from an EMBL/GenBank/DDBJ whole genome shotgun (WGS) entry which is preliminary data.</text>
</comment>
<name>A0AA41G2A3_9EURY</name>
<proteinExistence type="predicted"/>
<keyword evidence="2" id="KW-1133">Transmembrane helix</keyword>
<dbReference type="InterPro" id="IPR014470">
    <property type="entry name" value="UCP01500"/>
</dbReference>
<sequence>MSERERAAAGESAARKSESSADAATADGSDDEQRGSDPFVGEGLLDRDMGPSSAMAHLYRGEIHRMKLWRERLDKTTNWAVLLMAAVLTWAFSSESNPHYVILVGDAAVAMFLVIEARRYRAYDVWRSRVRDLQQHVWAVGLDPEIGLPNDGWRESLAQDYMSPRLKISVEEAMAHRLRRVYFPLFTVLNGAWVLRVTAFAETPWPASAAVGSLPGTVVSAAVVVVYLGALAICCRPRTWHTRGELLDEDLRQSPGGTDIKENSDGAGRKRNPDGEA</sequence>
<evidence type="ECO:0000313" key="4">
    <source>
        <dbReference type="Proteomes" id="UP001166304"/>
    </source>
</evidence>
<accession>A0AA41G2A3</accession>
<dbReference type="EMBL" id="JAHQXE010000004">
    <property type="protein sequence ID" value="MBV0903013.1"/>
    <property type="molecule type" value="Genomic_DNA"/>
</dbReference>
<reference evidence="3" key="1">
    <citation type="submission" date="2021-06" db="EMBL/GenBank/DDBJ databases">
        <title>New haloarchaea isolates fom saline soil.</title>
        <authorList>
            <person name="Duran-Viseras A."/>
            <person name="Sanchez-Porro C.S."/>
            <person name="Ventosa A."/>
        </authorList>
    </citation>
    <scope>NUCLEOTIDE SEQUENCE</scope>
    <source>
        <strain evidence="3">JCM 18369</strain>
    </source>
</reference>
<keyword evidence="2" id="KW-0472">Membrane</keyword>
<feature type="transmembrane region" description="Helical" evidence="2">
    <location>
        <begin position="213"/>
        <end position="234"/>
    </location>
</feature>
<dbReference type="RefSeq" id="WP_162415168.1">
    <property type="nucleotide sequence ID" value="NZ_JAHQXE010000004.1"/>
</dbReference>
<feature type="region of interest" description="Disordered" evidence="1">
    <location>
        <begin position="251"/>
        <end position="277"/>
    </location>
</feature>
<feature type="transmembrane region" description="Helical" evidence="2">
    <location>
        <begin position="76"/>
        <end position="93"/>
    </location>
</feature>
<evidence type="ECO:0000313" key="3">
    <source>
        <dbReference type="EMBL" id="MBV0903013.1"/>
    </source>
</evidence>
<feature type="transmembrane region" description="Helical" evidence="2">
    <location>
        <begin position="181"/>
        <end position="201"/>
    </location>
</feature>
<keyword evidence="4" id="KW-1185">Reference proteome</keyword>
<feature type="compositionally biased region" description="Basic and acidic residues" evidence="1">
    <location>
        <begin position="1"/>
        <end position="19"/>
    </location>
</feature>
<feature type="transmembrane region" description="Helical" evidence="2">
    <location>
        <begin position="99"/>
        <end position="117"/>
    </location>
</feature>
<dbReference type="Pfam" id="PF10028">
    <property type="entry name" value="DUF2270"/>
    <property type="match status" value="1"/>
</dbReference>
<organism evidence="3 4">
    <name type="scientific">Haloarcula salina</name>
    <dbReference type="NCBI Taxonomy" id="1429914"/>
    <lineage>
        <taxon>Archaea</taxon>
        <taxon>Methanobacteriati</taxon>
        <taxon>Methanobacteriota</taxon>
        <taxon>Stenosarchaea group</taxon>
        <taxon>Halobacteria</taxon>
        <taxon>Halobacteriales</taxon>
        <taxon>Haloarculaceae</taxon>
        <taxon>Haloarcula</taxon>
    </lineage>
</organism>
<feature type="compositionally biased region" description="Basic and acidic residues" evidence="1">
    <location>
        <begin position="259"/>
        <end position="277"/>
    </location>
</feature>
<feature type="region of interest" description="Disordered" evidence="1">
    <location>
        <begin position="1"/>
        <end position="48"/>
    </location>
</feature>
<dbReference type="AlphaFoldDB" id="A0AA41G2A3"/>
<keyword evidence="2" id="KW-0812">Transmembrane</keyword>
<evidence type="ECO:0000256" key="1">
    <source>
        <dbReference type="SAM" id="MobiDB-lite"/>
    </source>
</evidence>
<gene>
    <name evidence="3" type="ORF">KTS37_14555</name>
</gene>
<evidence type="ECO:0000256" key="2">
    <source>
        <dbReference type="SAM" id="Phobius"/>
    </source>
</evidence>
<protein>
    <submittedName>
        <fullName evidence="3">DUF2270 domain-containing protein</fullName>
    </submittedName>
</protein>